<keyword evidence="3" id="KW-1185">Reference proteome</keyword>
<dbReference type="RefSeq" id="WP_305991576.1">
    <property type="nucleotide sequence ID" value="NZ_JAVAMP010000002.1"/>
</dbReference>
<comment type="caution">
    <text evidence="2">The sequence shown here is derived from an EMBL/GenBank/DDBJ whole genome shotgun (WGS) entry which is preliminary data.</text>
</comment>
<evidence type="ECO:0000313" key="2">
    <source>
        <dbReference type="EMBL" id="MDP5274293.1"/>
    </source>
</evidence>
<keyword evidence="1" id="KW-1133">Transmembrane helix</keyword>
<reference evidence="2 3" key="1">
    <citation type="submission" date="2023-08" db="EMBL/GenBank/DDBJ databases">
        <authorList>
            <person name="Park J.-S."/>
        </authorList>
    </citation>
    <scope>NUCLEOTIDE SEQUENCE [LARGE SCALE GENOMIC DNA]</scope>
    <source>
        <strain evidence="2 3">2205SS18-9</strain>
    </source>
</reference>
<organism evidence="2 3">
    <name type="scientific">Chengkuizengella axinellae</name>
    <dbReference type="NCBI Taxonomy" id="3064388"/>
    <lineage>
        <taxon>Bacteria</taxon>
        <taxon>Bacillati</taxon>
        <taxon>Bacillota</taxon>
        <taxon>Bacilli</taxon>
        <taxon>Bacillales</taxon>
        <taxon>Paenibacillaceae</taxon>
        <taxon>Chengkuizengella</taxon>
    </lineage>
</organism>
<evidence type="ECO:0000256" key="1">
    <source>
        <dbReference type="SAM" id="Phobius"/>
    </source>
</evidence>
<keyword evidence="1" id="KW-0812">Transmembrane</keyword>
<name>A0ABT9IY96_9BACL</name>
<protein>
    <submittedName>
        <fullName evidence="2">Uncharacterized protein</fullName>
    </submittedName>
</protein>
<proteinExistence type="predicted"/>
<keyword evidence="1" id="KW-0472">Membrane</keyword>
<dbReference type="Proteomes" id="UP001231941">
    <property type="component" value="Unassembled WGS sequence"/>
</dbReference>
<sequence length="200" mass="23085">MRFRTIKMIILFLFIMGIFLIHSDSTPLKELEIDEETKKLLDVSYEKSILTAVFKKLENAQPLETQHLDNGNGTFRIDIYDKELFREFVKDNISITELSKFSSVNENNEPAVIYTGYDANDTLIYVSLLESGEVAKALTRYDENIIYENWDNTSFSAYERNNTSKVNIDLGPIEIIAIMVFTSLVGLLILVNTKFFKERL</sequence>
<evidence type="ECO:0000313" key="3">
    <source>
        <dbReference type="Proteomes" id="UP001231941"/>
    </source>
</evidence>
<feature type="transmembrane region" description="Helical" evidence="1">
    <location>
        <begin position="170"/>
        <end position="191"/>
    </location>
</feature>
<dbReference type="EMBL" id="JAVAMP010000002">
    <property type="protein sequence ID" value="MDP5274293.1"/>
    <property type="molecule type" value="Genomic_DNA"/>
</dbReference>
<gene>
    <name evidence="2" type="ORF">Q5Y73_09245</name>
</gene>
<accession>A0ABT9IY96</accession>